<dbReference type="Gene3D" id="1.10.10.10">
    <property type="entry name" value="Winged helix-like DNA-binding domain superfamily/Winged helix DNA-binding domain"/>
    <property type="match status" value="1"/>
</dbReference>
<dbReference type="CDD" id="cd00383">
    <property type="entry name" value="trans_reg_C"/>
    <property type="match status" value="1"/>
</dbReference>
<evidence type="ECO:0000313" key="5">
    <source>
        <dbReference type="Proteomes" id="UP000564378"/>
    </source>
</evidence>
<dbReference type="EMBL" id="JACJVJ010000001">
    <property type="protein sequence ID" value="MBC2777116.1"/>
    <property type="molecule type" value="Genomic_DNA"/>
</dbReference>
<reference evidence="4 5" key="1">
    <citation type="submission" date="2020-08" db="EMBL/GenBank/DDBJ databases">
        <title>Draft genome sequence of Parasphingopyxis sp. GrpM-11.</title>
        <authorList>
            <person name="Oh J."/>
            <person name="Roh D.-H."/>
        </authorList>
    </citation>
    <scope>NUCLEOTIDE SEQUENCE [LARGE SCALE GENOMIC DNA]</scope>
    <source>
        <strain evidence="4 5">GrpM-11</strain>
    </source>
</reference>
<dbReference type="Pfam" id="PF00486">
    <property type="entry name" value="Trans_reg_C"/>
    <property type="match status" value="1"/>
</dbReference>
<dbReference type="GO" id="GO:0006355">
    <property type="term" value="P:regulation of DNA-templated transcription"/>
    <property type="evidence" value="ECO:0007669"/>
    <property type="project" value="InterPro"/>
</dbReference>
<accession>A0A842HVJ1</accession>
<gene>
    <name evidence="4" type="ORF">H6P80_05710</name>
</gene>
<dbReference type="InterPro" id="IPR036388">
    <property type="entry name" value="WH-like_DNA-bd_sf"/>
</dbReference>
<dbReference type="AlphaFoldDB" id="A0A842HVJ1"/>
<dbReference type="GO" id="GO:0003677">
    <property type="term" value="F:DNA binding"/>
    <property type="evidence" value="ECO:0007669"/>
    <property type="project" value="UniProtKB-UniRule"/>
</dbReference>
<evidence type="ECO:0000256" key="2">
    <source>
        <dbReference type="PROSITE-ProRule" id="PRU01091"/>
    </source>
</evidence>
<evidence type="ECO:0000313" key="4">
    <source>
        <dbReference type="EMBL" id="MBC2777116.1"/>
    </source>
</evidence>
<dbReference type="SUPFAM" id="SSF46894">
    <property type="entry name" value="C-terminal effector domain of the bipartite response regulators"/>
    <property type="match status" value="1"/>
</dbReference>
<dbReference type="InterPro" id="IPR001867">
    <property type="entry name" value="OmpR/PhoB-type_DNA-bd"/>
</dbReference>
<sequence>MGVGRFELGTEQLKVDLLGRAAVYRGERIALCPRELDLLAHLLIRHPATVSRAELLRAVCRLSIDPGTNVVEVHLCRLRAKLARRGAGRIIETVRGEGYRLAMAASG</sequence>
<feature type="DNA-binding region" description="OmpR/PhoB-type" evidence="2">
    <location>
        <begin position="3"/>
        <end position="103"/>
    </location>
</feature>
<organism evidence="4 5">
    <name type="scientific">Parasphingopyxis marina</name>
    <dbReference type="NCBI Taxonomy" id="2761622"/>
    <lineage>
        <taxon>Bacteria</taxon>
        <taxon>Pseudomonadati</taxon>
        <taxon>Pseudomonadota</taxon>
        <taxon>Alphaproteobacteria</taxon>
        <taxon>Sphingomonadales</taxon>
        <taxon>Sphingomonadaceae</taxon>
        <taxon>Parasphingopyxis</taxon>
    </lineage>
</organism>
<keyword evidence="5" id="KW-1185">Reference proteome</keyword>
<name>A0A842HVJ1_9SPHN</name>
<dbReference type="GO" id="GO:0000160">
    <property type="term" value="P:phosphorelay signal transduction system"/>
    <property type="evidence" value="ECO:0007669"/>
    <property type="project" value="InterPro"/>
</dbReference>
<protein>
    <submittedName>
        <fullName evidence="4">Winged helix-turn-helix transcriptional regulator</fullName>
    </submittedName>
</protein>
<dbReference type="RefSeq" id="WP_185800345.1">
    <property type="nucleotide sequence ID" value="NZ_JACJVJ010000001.1"/>
</dbReference>
<evidence type="ECO:0000256" key="1">
    <source>
        <dbReference type="ARBA" id="ARBA00023125"/>
    </source>
</evidence>
<proteinExistence type="predicted"/>
<dbReference type="Proteomes" id="UP000564378">
    <property type="component" value="Unassembled WGS sequence"/>
</dbReference>
<dbReference type="InterPro" id="IPR016032">
    <property type="entry name" value="Sig_transdc_resp-reg_C-effctor"/>
</dbReference>
<evidence type="ECO:0000259" key="3">
    <source>
        <dbReference type="PROSITE" id="PS51755"/>
    </source>
</evidence>
<dbReference type="PROSITE" id="PS51755">
    <property type="entry name" value="OMPR_PHOB"/>
    <property type="match status" value="1"/>
</dbReference>
<dbReference type="SMART" id="SM00862">
    <property type="entry name" value="Trans_reg_C"/>
    <property type="match status" value="1"/>
</dbReference>
<comment type="caution">
    <text evidence="4">The sequence shown here is derived from an EMBL/GenBank/DDBJ whole genome shotgun (WGS) entry which is preliminary data.</text>
</comment>
<feature type="domain" description="OmpR/PhoB-type" evidence="3">
    <location>
        <begin position="3"/>
        <end position="103"/>
    </location>
</feature>
<keyword evidence="1 2" id="KW-0238">DNA-binding</keyword>